<evidence type="ECO:0000313" key="9">
    <source>
        <dbReference type="EMBL" id="POM83134.1"/>
    </source>
</evidence>
<evidence type="ECO:0000256" key="7">
    <source>
        <dbReference type="SAM" id="MobiDB-lite"/>
    </source>
</evidence>
<dbReference type="PANTHER" id="PTHR17605">
    <property type="entry name" value="RIBOSOME BIOGENESIS PROTEIN BOP1 BLOCK OF PROLIFERATION 1 PROTEIN"/>
    <property type="match status" value="1"/>
</dbReference>
<dbReference type="GO" id="GO:0043021">
    <property type="term" value="F:ribonucleoprotein complex binding"/>
    <property type="evidence" value="ECO:0007669"/>
    <property type="project" value="TreeGrafter"/>
</dbReference>
<accession>A0A2P4YZ88</accession>
<evidence type="ECO:0000256" key="6">
    <source>
        <dbReference type="ARBA" id="ARBA00023242"/>
    </source>
</evidence>
<evidence type="ECO:0000256" key="2">
    <source>
        <dbReference type="ARBA" id="ARBA00022517"/>
    </source>
</evidence>
<dbReference type="SMART" id="SM01035">
    <property type="entry name" value="BOP1NT"/>
    <property type="match status" value="1"/>
</dbReference>
<protein>
    <submittedName>
        <fullName evidence="9">BOP1NT (NUC169) domain protein</fullName>
    </submittedName>
</protein>
<evidence type="ECO:0000256" key="3">
    <source>
        <dbReference type="ARBA" id="ARBA00022552"/>
    </source>
</evidence>
<feature type="region of interest" description="Disordered" evidence="7">
    <location>
        <begin position="408"/>
        <end position="430"/>
    </location>
</feature>
<evidence type="ECO:0000256" key="1">
    <source>
        <dbReference type="ARBA" id="ARBA00004604"/>
    </source>
</evidence>
<evidence type="ECO:0000256" key="5">
    <source>
        <dbReference type="ARBA" id="ARBA00022737"/>
    </source>
</evidence>
<dbReference type="Proteomes" id="UP000236928">
    <property type="component" value="Unassembled WGS sequence"/>
</dbReference>
<dbReference type="SUPFAM" id="SSF50978">
    <property type="entry name" value="WD40 repeat-like"/>
    <property type="match status" value="1"/>
</dbReference>
<reference evidence="9 10" key="1">
    <citation type="submission" date="2014-04" db="EMBL/GenBank/DDBJ databases">
        <title>Comparative Genomics of Cryptosporidium Species.</title>
        <authorList>
            <person name="Silva J.C."/>
            <person name="Su Q."/>
            <person name="Chalmers R."/>
            <person name="Chibucos M.C."/>
            <person name="Elwin K."/>
            <person name="Godinez A."/>
            <person name="Guo F."/>
            <person name="Huynh K."/>
            <person name="Orvis J."/>
            <person name="Ott S."/>
            <person name="Sadzewicz L."/>
            <person name="Sengamalay N."/>
            <person name="Shetty A."/>
            <person name="Sun M."/>
            <person name="Tallon L."/>
            <person name="Xiao L."/>
            <person name="Zhang H."/>
            <person name="Fraser C.M."/>
            <person name="Zhu G."/>
            <person name="Kissinger J."/>
            <person name="Widmer G."/>
        </authorList>
    </citation>
    <scope>NUCLEOTIDE SEQUENCE [LARGE SCALE GENOMIC DNA]</scope>
    <source>
        <strain evidence="9 10">UKMEL1</strain>
    </source>
</reference>
<dbReference type="Pfam" id="PF08145">
    <property type="entry name" value="BOP1NT"/>
    <property type="match status" value="1"/>
</dbReference>
<keyword evidence="2" id="KW-0690">Ribosome biogenesis</keyword>
<keyword evidence="5" id="KW-0677">Repeat</keyword>
<dbReference type="InterPro" id="IPR012953">
    <property type="entry name" value="BOP1_N_dom"/>
</dbReference>
<feature type="domain" description="BOP1 N-terminal" evidence="8">
    <location>
        <begin position="28"/>
        <end position="286"/>
    </location>
</feature>
<sequence length="711" mass="80735">MEYIDENLYISDEDEEVNRVGNVPLHWYDEFDHQGYTIDGERLKKLLNKSDSELQALLNSTDPDAWRTIYDQKNQTSVRLTDEDLDIIRRISSQAYANPDFDAESYHYENDSLEDKIFPVSNRPVPKRGFIPSKWEAKKITHLIKLIRLKILHPIKKREPEVFDIWEDAILDPVVDGTTSKGPPHIPAPRMELPVHEHSYNPPEEYLFDEDEISKLEKEGELENTFIPSKFDCLRRVPAYDKLITERFERCLDLYLCPRAMKMRMNVDPESILPPPIDTSDLKPYPTSIRIRYDFDQIIDSKNIQMSASSDGFWLAVGVGSLLEVFEISTSRIAFKLDMSKLAQQVNISNEPSSSDETQQESNTSSITTLAFHPNLPILACGVEEYLFILVLKLPSICFAEDSEASTDIEQEETLNSDQTIKNSKNKENDPVKDYQHSLELFEDLRTYNKESSKLELLSWNGINLDSNSELNKELSSVVVIKHQSAIRHLSWHNKGGYLAAVSPRAISPSQRVVIHSINRCSSITAFKKLSGLVKSVQFHSSNPWLIVATQTCIRIVDLTSSNTGNKKLGNQNTGKALVKKLIGIEDPTTISIDSSGKHIFVGQSNGRIAWFDLDLGNTPYKLLRYSESAIKKVQFHQGKSMVFSASKNGTINVFHCRMPTDLMSDPVFVPLKVIKGELSFISSAIWHPKQPWIFTAGINKDGKPSLILWG</sequence>
<comment type="caution">
    <text evidence="9">The sequence shown here is derived from an EMBL/GenBank/DDBJ whole genome shotgun (WGS) entry which is preliminary data.</text>
</comment>
<evidence type="ECO:0000313" key="10">
    <source>
        <dbReference type="Proteomes" id="UP000236928"/>
    </source>
</evidence>
<dbReference type="AlphaFoldDB" id="A0A2P4YZ88"/>
<dbReference type="GO" id="GO:0070545">
    <property type="term" value="C:PeBoW complex"/>
    <property type="evidence" value="ECO:0007669"/>
    <property type="project" value="TreeGrafter"/>
</dbReference>
<dbReference type="GO" id="GO:0000463">
    <property type="term" value="P:maturation of LSU-rRNA from tricistronic rRNA transcript (SSU-rRNA, 5.8S rRNA, LSU-rRNA)"/>
    <property type="evidence" value="ECO:0007669"/>
    <property type="project" value="TreeGrafter"/>
</dbReference>
<keyword evidence="4" id="KW-0853">WD repeat</keyword>
<dbReference type="InterPro" id="IPR001680">
    <property type="entry name" value="WD40_rpt"/>
</dbReference>
<evidence type="ECO:0000256" key="4">
    <source>
        <dbReference type="ARBA" id="ARBA00022574"/>
    </source>
</evidence>
<dbReference type="Gene3D" id="2.130.10.10">
    <property type="entry name" value="YVTN repeat-like/Quinoprotein amine dehydrogenase"/>
    <property type="match status" value="1"/>
</dbReference>
<dbReference type="VEuPathDB" id="CryptoDB:CmeUKMEL1_05875"/>
<keyword evidence="10" id="KW-1185">Reference proteome</keyword>
<keyword evidence="6" id="KW-0539">Nucleus</keyword>
<organism evidence="9 10">
    <name type="scientific">Cryptosporidium meleagridis</name>
    <dbReference type="NCBI Taxonomy" id="93969"/>
    <lineage>
        <taxon>Eukaryota</taxon>
        <taxon>Sar</taxon>
        <taxon>Alveolata</taxon>
        <taxon>Apicomplexa</taxon>
        <taxon>Conoidasida</taxon>
        <taxon>Coccidia</taxon>
        <taxon>Eucoccidiorida</taxon>
        <taxon>Eimeriorina</taxon>
        <taxon>Cryptosporidiidae</taxon>
        <taxon>Cryptosporidium</taxon>
    </lineage>
</organism>
<dbReference type="OrthoDB" id="5571054at2759"/>
<dbReference type="GO" id="GO:0030687">
    <property type="term" value="C:preribosome, large subunit precursor"/>
    <property type="evidence" value="ECO:0007669"/>
    <property type="project" value="TreeGrafter"/>
</dbReference>
<dbReference type="SMART" id="SM00320">
    <property type="entry name" value="WD40"/>
    <property type="match status" value="6"/>
</dbReference>
<dbReference type="InterPro" id="IPR036322">
    <property type="entry name" value="WD40_repeat_dom_sf"/>
</dbReference>
<dbReference type="InterPro" id="IPR028598">
    <property type="entry name" value="BOP1/Erb1"/>
</dbReference>
<proteinExistence type="predicted"/>
<comment type="subcellular location">
    <subcellularLocation>
        <location evidence="1">Nucleus</location>
        <location evidence="1">Nucleolus</location>
    </subcellularLocation>
</comment>
<gene>
    <name evidence="9" type="ORF">CmeUKMEL1_05875</name>
</gene>
<dbReference type="InterPro" id="IPR015943">
    <property type="entry name" value="WD40/YVTN_repeat-like_dom_sf"/>
</dbReference>
<keyword evidence="3" id="KW-0698">rRNA processing</keyword>
<dbReference type="PANTHER" id="PTHR17605:SF0">
    <property type="entry name" value="RIBOSOME BIOGENESIS PROTEIN BOP1"/>
    <property type="match status" value="1"/>
</dbReference>
<evidence type="ECO:0000259" key="8">
    <source>
        <dbReference type="SMART" id="SM01035"/>
    </source>
</evidence>
<name>A0A2P4YZ88_9CRYT</name>
<dbReference type="EMBL" id="JIBK01000010">
    <property type="protein sequence ID" value="POM83134.1"/>
    <property type="molecule type" value="Genomic_DNA"/>
</dbReference>